<keyword evidence="3" id="KW-0804">Transcription</keyword>
<dbReference type="Gene3D" id="3.40.50.2300">
    <property type="match status" value="1"/>
</dbReference>
<organism evidence="5 6">
    <name type="scientific">Amycolatopsis speibonae</name>
    <dbReference type="NCBI Taxonomy" id="1450224"/>
    <lineage>
        <taxon>Bacteria</taxon>
        <taxon>Bacillati</taxon>
        <taxon>Actinomycetota</taxon>
        <taxon>Actinomycetes</taxon>
        <taxon>Pseudonocardiales</taxon>
        <taxon>Pseudonocardiaceae</taxon>
        <taxon>Amycolatopsis</taxon>
    </lineage>
</organism>
<dbReference type="InterPro" id="IPR039420">
    <property type="entry name" value="WalR-like"/>
</dbReference>
<dbReference type="Proteomes" id="UP001595645">
    <property type="component" value="Unassembled WGS sequence"/>
</dbReference>
<evidence type="ECO:0000256" key="3">
    <source>
        <dbReference type="ARBA" id="ARBA00023163"/>
    </source>
</evidence>
<feature type="domain" description="HTH luxR-type" evidence="4">
    <location>
        <begin position="141"/>
        <end position="209"/>
    </location>
</feature>
<dbReference type="RefSeq" id="WP_378241409.1">
    <property type="nucleotide sequence ID" value="NZ_JBHRWK010000038.1"/>
</dbReference>
<keyword evidence="1" id="KW-0805">Transcription regulation</keyword>
<protein>
    <submittedName>
        <fullName evidence="5">Response regulator transcription factor</fullName>
    </submittedName>
</protein>
<proteinExistence type="predicted"/>
<dbReference type="InterPro" id="IPR016032">
    <property type="entry name" value="Sig_transdc_resp-reg_C-effctor"/>
</dbReference>
<keyword evidence="2" id="KW-0238">DNA-binding</keyword>
<dbReference type="SMART" id="SM00421">
    <property type="entry name" value="HTH_LUXR"/>
    <property type="match status" value="1"/>
</dbReference>
<evidence type="ECO:0000256" key="2">
    <source>
        <dbReference type="ARBA" id="ARBA00023125"/>
    </source>
</evidence>
<name>A0ABV7P2G2_9PSEU</name>
<comment type="caution">
    <text evidence="5">The sequence shown here is derived from an EMBL/GenBank/DDBJ whole genome shotgun (WGS) entry which is preliminary data.</text>
</comment>
<evidence type="ECO:0000313" key="6">
    <source>
        <dbReference type="Proteomes" id="UP001595645"/>
    </source>
</evidence>
<sequence>MDAVKVLVHAADGFTEAGVNAMLGASELLRVVPDSRTAPPDVVVVAVDDVVGSSTFAFLRRFQGAGKGKSPRAVVIANRFRSEDMLMAVECGMSALLPRAEVKDGSLAAAVLAVSRGAALIPLQLQGILLSQITQLRLQVLAPAGLTLTGVETRERDVLQLIAAGYQTDEIAKQLTYSEGTVKNVLYGWMARLHLNSRSQAVAYAMRAGVI</sequence>
<dbReference type="PRINTS" id="PR00038">
    <property type="entry name" value="HTHLUXR"/>
</dbReference>
<dbReference type="SUPFAM" id="SSF46894">
    <property type="entry name" value="C-terminal effector domain of the bipartite response regulators"/>
    <property type="match status" value="1"/>
</dbReference>
<dbReference type="Pfam" id="PF00196">
    <property type="entry name" value="GerE"/>
    <property type="match status" value="1"/>
</dbReference>
<dbReference type="PANTHER" id="PTHR43214">
    <property type="entry name" value="TWO-COMPONENT RESPONSE REGULATOR"/>
    <property type="match status" value="1"/>
</dbReference>
<gene>
    <name evidence="5" type="ORF">ACFOSH_24645</name>
</gene>
<evidence type="ECO:0000259" key="4">
    <source>
        <dbReference type="PROSITE" id="PS50043"/>
    </source>
</evidence>
<evidence type="ECO:0000256" key="1">
    <source>
        <dbReference type="ARBA" id="ARBA00023015"/>
    </source>
</evidence>
<dbReference type="CDD" id="cd06170">
    <property type="entry name" value="LuxR_C_like"/>
    <property type="match status" value="1"/>
</dbReference>
<evidence type="ECO:0000313" key="5">
    <source>
        <dbReference type="EMBL" id="MFC3452637.1"/>
    </source>
</evidence>
<dbReference type="InterPro" id="IPR000792">
    <property type="entry name" value="Tscrpt_reg_LuxR_C"/>
</dbReference>
<dbReference type="PANTHER" id="PTHR43214:SF24">
    <property type="entry name" value="TRANSCRIPTIONAL REGULATORY PROTEIN NARL-RELATED"/>
    <property type="match status" value="1"/>
</dbReference>
<reference evidence="6" key="1">
    <citation type="journal article" date="2019" name="Int. J. Syst. Evol. Microbiol.">
        <title>The Global Catalogue of Microorganisms (GCM) 10K type strain sequencing project: providing services to taxonomists for standard genome sequencing and annotation.</title>
        <authorList>
            <consortium name="The Broad Institute Genomics Platform"/>
            <consortium name="The Broad Institute Genome Sequencing Center for Infectious Disease"/>
            <person name="Wu L."/>
            <person name="Ma J."/>
        </authorList>
    </citation>
    <scope>NUCLEOTIDE SEQUENCE [LARGE SCALE GENOMIC DNA]</scope>
    <source>
        <strain evidence="6">CGMCC 4.7676</strain>
    </source>
</reference>
<dbReference type="PROSITE" id="PS50043">
    <property type="entry name" value="HTH_LUXR_2"/>
    <property type="match status" value="1"/>
</dbReference>
<accession>A0ABV7P2G2</accession>
<dbReference type="EMBL" id="JBHRWK010000038">
    <property type="protein sequence ID" value="MFC3452637.1"/>
    <property type="molecule type" value="Genomic_DNA"/>
</dbReference>
<keyword evidence="6" id="KW-1185">Reference proteome</keyword>